<keyword evidence="1" id="KW-0732">Signal</keyword>
<feature type="signal peptide" evidence="1">
    <location>
        <begin position="1"/>
        <end position="28"/>
    </location>
</feature>
<accession>A0ABT2PUF9</accession>
<dbReference type="RefSeq" id="WP_261502119.1">
    <property type="nucleotide sequence ID" value="NZ_JAODYH010000013.1"/>
</dbReference>
<feature type="chain" id="PRO_5045209022" description="Lipoprotein" evidence="1">
    <location>
        <begin position="29"/>
        <end position="238"/>
    </location>
</feature>
<keyword evidence="3" id="KW-1185">Reference proteome</keyword>
<organism evidence="2 3">
    <name type="scientific">Acidovorax bellezanensis</name>
    <dbReference type="NCBI Taxonomy" id="2976702"/>
    <lineage>
        <taxon>Bacteria</taxon>
        <taxon>Pseudomonadati</taxon>
        <taxon>Pseudomonadota</taxon>
        <taxon>Betaproteobacteria</taxon>
        <taxon>Burkholderiales</taxon>
        <taxon>Comamonadaceae</taxon>
        <taxon>Acidovorax</taxon>
    </lineage>
</organism>
<sequence>MKRMGWPRARWALWGAGVLLGLSGCALQTPATSKAPAGNYAVGRAQLVLPAGSWADLGAADEAWAAMPAAAAKVALRSRALVLRGPQRETLAVLLVRTNASNLFWKPVTWGVGCPRELDVLMRDDASGSPDRLDCLRLRRNADAQQWLQRTKPETQAWLERNRLQPQRAYSHLSYRFATEDGGFVELQIVADQRLLQTETGSQVRQQRAWALAVASAARDSLSSLDGQLVVPAFPGSP</sequence>
<dbReference type="Proteomes" id="UP001525968">
    <property type="component" value="Unassembled WGS sequence"/>
</dbReference>
<evidence type="ECO:0000313" key="3">
    <source>
        <dbReference type="Proteomes" id="UP001525968"/>
    </source>
</evidence>
<dbReference type="PROSITE" id="PS51257">
    <property type="entry name" value="PROKAR_LIPOPROTEIN"/>
    <property type="match status" value="1"/>
</dbReference>
<comment type="caution">
    <text evidence="2">The sequence shown here is derived from an EMBL/GenBank/DDBJ whole genome shotgun (WGS) entry which is preliminary data.</text>
</comment>
<evidence type="ECO:0008006" key="4">
    <source>
        <dbReference type="Google" id="ProtNLM"/>
    </source>
</evidence>
<protein>
    <recommendedName>
        <fullName evidence="4">Lipoprotein</fullName>
    </recommendedName>
</protein>
<reference evidence="2 3" key="1">
    <citation type="submission" date="2022-09" db="EMBL/GenBank/DDBJ databases">
        <title>Draft genome of isolate Be4.</title>
        <authorList>
            <person name="Sanchez-Castro I."/>
            <person name="Martinez-Rodriguez P."/>
            <person name="Descostes M."/>
            <person name="Merroun M."/>
        </authorList>
    </citation>
    <scope>NUCLEOTIDE SEQUENCE [LARGE SCALE GENOMIC DNA]</scope>
    <source>
        <strain evidence="2 3">Be4</strain>
    </source>
</reference>
<proteinExistence type="predicted"/>
<gene>
    <name evidence="2" type="ORF">N0K08_19760</name>
</gene>
<name>A0ABT2PUF9_9BURK</name>
<evidence type="ECO:0000256" key="1">
    <source>
        <dbReference type="SAM" id="SignalP"/>
    </source>
</evidence>
<dbReference type="EMBL" id="JAODYH010000013">
    <property type="protein sequence ID" value="MCT9812872.1"/>
    <property type="molecule type" value="Genomic_DNA"/>
</dbReference>
<evidence type="ECO:0000313" key="2">
    <source>
        <dbReference type="EMBL" id="MCT9812872.1"/>
    </source>
</evidence>